<dbReference type="AlphaFoldDB" id="A0A517SBG0"/>
<dbReference type="InParanoid" id="A0A517SBG0"/>
<dbReference type="RefSeq" id="WP_145028725.1">
    <property type="nucleotide sequence ID" value="NZ_CP036271.1"/>
</dbReference>
<evidence type="ECO:0000313" key="1">
    <source>
        <dbReference type="EMBL" id="QDT53477.1"/>
    </source>
</evidence>
<dbReference type="Proteomes" id="UP000315700">
    <property type="component" value="Chromosome"/>
</dbReference>
<dbReference type="EMBL" id="CP036271">
    <property type="protein sequence ID" value="QDT53477.1"/>
    <property type="molecule type" value="Genomic_DNA"/>
</dbReference>
<organism evidence="1 2">
    <name type="scientific">Caulifigura coniformis</name>
    <dbReference type="NCBI Taxonomy" id="2527983"/>
    <lineage>
        <taxon>Bacteria</taxon>
        <taxon>Pseudomonadati</taxon>
        <taxon>Planctomycetota</taxon>
        <taxon>Planctomycetia</taxon>
        <taxon>Planctomycetales</taxon>
        <taxon>Planctomycetaceae</taxon>
        <taxon>Caulifigura</taxon>
    </lineage>
</organism>
<protein>
    <submittedName>
        <fullName evidence="1">Uncharacterized protein</fullName>
    </submittedName>
</protein>
<reference evidence="1 2" key="1">
    <citation type="submission" date="2019-02" db="EMBL/GenBank/DDBJ databases">
        <title>Deep-cultivation of Planctomycetes and their phenomic and genomic characterization uncovers novel biology.</title>
        <authorList>
            <person name="Wiegand S."/>
            <person name="Jogler M."/>
            <person name="Boedeker C."/>
            <person name="Pinto D."/>
            <person name="Vollmers J."/>
            <person name="Rivas-Marin E."/>
            <person name="Kohn T."/>
            <person name="Peeters S.H."/>
            <person name="Heuer A."/>
            <person name="Rast P."/>
            <person name="Oberbeckmann S."/>
            <person name="Bunk B."/>
            <person name="Jeske O."/>
            <person name="Meyerdierks A."/>
            <person name="Storesund J.E."/>
            <person name="Kallscheuer N."/>
            <person name="Luecker S."/>
            <person name="Lage O.M."/>
            <person name="Pohl T."/>
            <person name="Merkel B.J."/>
            <person name="Hornburger P."/>
            <person name="Mueller R.-W."/>
            <person name="Bruemmer F."/>
            <person name="Labrenz M."/>
            <person name="Spormann A.M."/>
            <person name="Op den Camp H."/>
            <person name="Overmann J."/>
            <person name="Amann R."/>
            <person name="Jetten M.S.M."/>
            <person name="Mascher T."/>
            <person name="Medema M.H."/>
            <person name="Devos D.P."/>
            <person name="Kaster A.-K."/>
            <person name="Ovreas L."/>
            <person name="Rohde M."/>
            <person name="Galperin M.Y."/>
            <person name="Jogler C."/>
        </authorList>
    </citation>
    <scope>NUCLEOTIDE SEQUENCE [LARGE SCALE GENOMIC DNA]</scope>
    <source>
        <strain evidence="1 2">Pan44</strain>
    </source>
</reference>
<accession>A0A517SBG0</accession>
<sequence>MSVDLAYRLKDYIYQLLFDNLRNEIDYQVNDVWRGHFDKILAAHETAGNDLQTALTKAQKTQQEFERKHERLIAVFNTFTGLALGWMAAHLQYRCATNYFRRVDYNISWSPEKLRLVLKETESEDKVAGKMFGDVAKDLSGSIIKLGMSSPKVSAKFEAPNGKAIAHAANIEDMRKMINSTMTDQKNKALGAVEELANRVRSDTDMGDRILSRLPAEVPGFAQLTLSEQERRGQVALSNWLNQERETWARNWGYYAHEPPAVDEKELKRTIERELWILWILENRKAIRGSLTDINAQRVAWFDAIIDHLRTFDLPTLEIVKKRGRNREPEINQLILFCHRHKPREPEWTTIGTKRRLGPIEMFTRPTRPVSRAA</sequence>
<name>A0A517SBG0_9PLAN</name>
<keyword evidence="2" id="KW-1185">Reference proteome</keyword>
<proteinExistence type="predicted"/>
<evidence type="ECO:0000313" key="2">
    <source>
        <dbReference type="Proteomes" id="UP000315700"/>
    </source>
</evidence>
<dbReference type="KEGG" id="ccos:Pan44_14940"/>
<gene>
    <name evidence="1" type="ORF">Pan44_14940</name>
</gene>